<dbReference type="InterPro" id="IPR014032">
    <property type="entry name" value="Peptidase_A24A_bac"/>
</dbReference>
<dbReference type="Pfam" id="PF01478">
    <property type="entry name" value="Peptidase_A24"/>
    <property type="match status" value="1"/>
</dbReference>
<comment type="similarity">
    <text evidence="1 2">Belongs to the peptidase A24 family.</text>
</comment>
<evidence type="ECO:0000256" key="1">
    <source>
        <dbReference type="ARBA" id="ARBA00005801"/>
    </source>
</evidence>
<dbReference type="InterPro" id="IPR000045">
    <property type="entry name" value="Prepilin_IV_endopep_pep"/>
</dbReference>
<feature type="transmembrane region" description="Helical" evidence="3">
    <location>
        <begin position="225"/>
        <end position="251"/>
    </location>
</feature>
<accession>A0A5E4YSY7</accession>
<feature type="transmembrane region" description="Helical" evidence="3">
    <location>
        <begin position="159"/>
        <end position="179"/>
    </location>
</feature>
<dbReference type="GO" id="GO:0004190">
    <property type="term" value="F:aspartic-type endopeptidase activity"/>
    <property type="evidence" value="ECO:0007669"/>
    <property type="project" value="InterPro"/>
</dbReference>
<evidence type="ECO:0000313" key="5">
    <source>
        <dbReference type="EMBL" id="VVE51911.1"/>
    </source>
</evidence>
<organism evidence="5 6">
    <name type="scientific">Pandoraea iniqua</name>
    <dbReference type="NCBI Taxonomy" id="2508288"/>
    <lineage>
        <taxon>Bacteria</taxon>
        <taxon>Pseudomonadati</taxon>
        <taxon>Pseudomonadota</taxon>
        <taxon>Betaproteobacteria</taxon>
        <taxon>Burkholderiales</taxon>
        <taxon>Burkholderiaceae</taxon>
        <taxon>Pandoraea</taxon>
    </lineage>
</organism>
<reference evidence="5 6" key="1">
    <citation type="submission" date="2019-08" db="EMBL/GenBank/DDBJ databases">
        <authorList>
            <person name="Peeters C."/>
        </authorList>
    </citation>
    <scope>NUCLEOTIDE SEQUENCE [LARGE SCALE GENOMIC DNA]</scope>
    <source>
        <strain evidence="5 6">LMG 31115</strain>
    </source>
</reference>
<evidence type="ECO:0000256" key="3">
    <source>
        <dbReference type="SAM" id="Phobius"/>
    </source>
</evidence>
<dbReference type="Gene3D" id="1.20.120.1220">
    <property type="match status" value="1"/>
</dbReference>
<keyword evidence="6" id="KW-1185">Reference proteome</keyword>
<dbReference type="Proteomes" id="UP000333828">
    <property type="component" value="Unassembled WGS sequence"/>
</dbReference>
<evidence type="ECO:0000313" key="6">
    <source>
        <dbReference type="Proteomes" id="UP000333828"/>
    </source>
</evidence>
<sequence length="289" mass="31076">MNGYAEPLLIDFLAELAPHWRFALFAAVGVVAGLLLDIAIRRVPVAVERAWLAESANAATSVTSVTSVTARASVVSTDHDPAGVPLASITALSAERFQAVPFPDAAPTRRWQLSLLTALLSVAVAWRFGPTWQSVGALGLVWTLITLAYIDFDTQLLPDILTLPLLWAGLLCNLGHWFAALPAAVIGAAAGYLSLWLLYWVYWLLRRREGMGFGDFKLYAALGAWLGWAALLQIMTLACLLAIVVAGSAWLAGRLRHDQMFPFGAFLAAAGIATLFGGNELMMWIGGTP</sequence>
<dbReference type="GO" id="GO:0006465">
    <property type="term" value="P:signal peptide processing"/>
    <property type="evidence" value="ECO:0007669"/>
    <property type="project" value="TreeGrafter"/>
</dbReference>
<dbReference type="PANTHER" id="PTHR30487:SF0">
    <property type="entry name" value="PREPILIN LEADER PEPTIDASE_N-METHYLTRANSFERASE-RELATED"/>
    <property type="match status" value="1"/>
</dbReference>
<feature type="transmembrane region" description="Helical" evidence="3">
    <location>
        <begin position="263"/>
        <end position="285"/>
    </location>
</feature>
<dbReference type="GO" id="GO:0005886">
    <property type="term" value="C:plasma membrane"/>
    <property type="evidence" value="ECO:0007669"/>
    <property type="project" value="TreeGrafter"/>
</dbReference>
<feature type="domain" description="Prepilin type IV endopeptidase peptidase" evidence="4">
    <location>
        <begin position="140"/>
        <end position="246"/>
    </location>
</feature>
<feature type="transmembrane region" description="Helical" evidence="3">
    <location>
        <begin position="20"/>
        <end position="40"/>
    </location>
</feature>
<dbReference type="PANTHER" id="PTHR30487">
    <property type="entry name" value="TYPE 4 PREPILIN-LIKE PROTEINS LEADER PEPTIDE-PROCESSING ENZYME"/>
    <property type="match status" value="1"/>
</dbReference>
<protein>
    <submittedName>
        <fullName evidence="5">Type 4 prepilin-like proteins leader peptide-processing enzyme</fullName>
    </submittedName>
</protein>
<keyword evidence="3" id="KW-1133">Transmembrane helix</keyword>
<dbReference type="EMBL" id="CABPSI010000006">
    <property type="protein sequence ID" value="VVE51911.1"/>
    <property type="molecule type" value="Genomic_DNA"/>
</dbReference>
<name>A0A5E4YSY7_9BURK</name>
<proteinExistence type="inferred from homology"/>
<dbReference type="RefSeq" id="WP_150686160.1">
    <property type="nucleotide sequence ID" value="NZ_CABPSI010000006.1"/>
</dbReference>
<dbReference type="AlphaFoldDB" id="A0A5E4YSY7"/>
<dbReference type="PRINTS" id="PR00864">
    <property type="entry name" value="PREPILNPTASE"/>
</dbReference>
<evidence type="ECO:0000256" key="2">
    <source>
        <dbReference type="RuleBase" id="RU003793"/>
    </source>
</evidence>
<keyword evidence="3" id="KW-0812">Transmembrane</keyword>
<feature type="transmembrane region" description="Helical" evidence="3">
    <location>
        <begin position="185"/>
        <end position="205"/>
    </location>
</feature>
<gene>
    <name evidence="5" type="primary">outO_2</name>
    <name evidence="5" type="ORF">PIN31115_04722</name>
</gene>
<evidence type="ECO:0000259" key="4">
    <source>
        <dbReference type="Pfam" id="PF01478"/>
    </source>
</evidence>
<feature type="transmembrane region" description="Helical" evidence="3">
    <location>
        <begin position="135"/>
        <end position="152"/>
    </location>
</feature>
<dbReference type="InterPro" id="IPR050882">
    <property type="entry name" value="Prepilin_peptidase/N-MTase"/>
</dbReference>
<keyword evidence="3" id="KW-0472">Membrane</keyword>